<dbReference type="AlphaFoldDB" id="A0A429GHZ9"/>
<keyword evidence="8" id="KW-1185">Reference proteome</keyword>
<dbReference type="GO" id="GO:0016887">
    <property type="term" value="F:ATP hydrolysis activity"/>
    <property type="evidence" value="ECO:0007669"/>
    <property type="project" value="InterPro"/>
</dbReference>
<feature type="domain" description="ABC transporter" evidence="6">
    <location>
        <begin position="2"/>
        <end position="233"/>
    </location>
</feature>
<keyword evidence="4 7" id="KW-0067">ATP-binding</keyword>
<organism evidence="7 8">
    <name type="scientific">Candidatus Methanodesulfokora washburnensis</name>
    <dbReference type="NCBI Taxonomy" id="2478471"/>
    <lineage>
        <taxon>Archaea</taxon>
        <taxon>Thermoproteota</taxon>
        <taxon>Candidatus Korarchaeia</taxon>
        <taxon>Candidatus Korarchaeia incertae sedis</taxon>
        <taxon>Candidatus Methanodesulfokora</taxon>
    </lineage>
</organism>
<dbReference type="PROSITE" id="PS50893">
    <property type="entry name" value="ABC_TRANSPORTER_2"/>
    <property type="match status" value="1"/>
</dbReference>
<dbReference type="GO" id="GO:0005524">
    <property type="term" value="F:ATP binding"/>
    <property type="evidence" value="ECO:0007669"/>
    <property type="project" value="UniProtKB-KW"/>
</dbReference>
<evidence type="ECO:0000256" key="3">
    <source>
        <dbReference type="ARBA" id="ARBA00022741"/>
    </source>
</evidence>
<protein>
    <submittedName>
        <fullName evidence="7">ABC transporter ATP-binding protein</fullName>
    </submittedName>
</protein>
<keyword evidence="5" id="KW-0029">Amino-acid transport</keyword>
<reference evidence="7 8" key="1">
    <citation type="submission" date="2018-10" db="EMBL/GenBank/DDBJ databases">
        <title>Co-occurring genomic capacity for anaerobic methane metabolism and dissimilatory sulfite reduction discovered in the Korarchaeota.</title>
        <authorList>
            <person name="Mckay L.J."/>
            <person name="Dlakic M."/>
            <person name="Fields M.W."/>
            <person name="Delmont T.O."/>
            <person name="Eren A.M."/>
            <person name="Jay Z.J."/>
            <person name="Klingelsmith K.B."/>
            <person name="Rusch D.B."/>
            <person name="Inskeep W.P."/>
        </authorList>
    </citation>
    <scope>NUCLEOTIDE SEQUENCE [LARGE SCALE GENOMIC DNA]</scope>
    <source>
        <strain evidence="7 8">MDKW</strain>
    </source>
</reference>
<dbReference type="Pfam" id="PF00005">
    <property type="entry name" value="ABC_tran"/>
    <property type="match status" value="1"/>
</dbReference>
<dbReference type="InterPro" id="IPR003439">
    <property type="entry name" value="ABC_transporter-like_ATP-bd"/>
</dbReference>
<gene>
    <name evidence="7" type="ORF">D6D85_10570</name>
</gene>
<dbReference type="InterPro" id="IPR003593">
    <property type="entry name" value="AAA+_ATPase"/>
</dbReference>
<dbReference type="Proteomes" id="UP000277582">
    <property type="component" value="Unassembled WGS sequence"/>
</dbReference>
<evidence type="ECO:0000256" key="1">
    <source>
        <dbReference type="ARBA" id="ARBA00005417"/>
    </source>
</evidence>
<evidence type="ECO:0000313" key="7">
    <source>
        <dbReference type="EMBL" id="RSN73396.1"/>
    </source>
</evidence>
<dbReference type="PANTHER" id="PTHR43820">
    <property type="entry name" value="HIGH-AFFINITY BRANCHED-CHAIN AMINO ACID TRANSPORT ATP-BINDING PROTEIN LIVF"/>
    <property type="match status" value="1"/>
</dbReference>
<dbReference type="RefSeq" id="WP_125671936.1">
    <property type="nucleotide sequence ID" value="NZ_RCOS01000119.1"/>
</dbReference>
<evidence type="ECO:0000256" key="4">
    <source>
        <dbReference type="ARBA" id="ARBA00022840"/>
    </source>
</evidence>
<dbReference type="InterPro" id="IPR052156">
    <property type="entry name" value="BCAA_Transport_ATP-bd_LivF"/>
</dbReference>
<dbReference type="SUPFAM" id="SSF52540">
    <property type="entry name" value="P-loop containing nucleoside triphosphate hydrolases"/>
    <property type="match status" value="1"/>
</dbReference>
<dbReference type="InterPro" id="IPR027417">
    <property type="entry name" value="P-loop_NTPase"/>
</dbReference>
<dbReference type="PANTHER" id="PTHR43820:SF4">
    <property type="entry name" value="HIGH-AFFINITY BRANCHED-CHAIN AMINO ACID TRANSPORT ATP-BINDING PROTEIN LIVF"/>
    <property type="match status" value="1"/>
</dbReference>
<dbReference type="EMBL" id="RCOS01000119">
    <property type="protein sequence ID" value="RSN73396.1"/>
    <property type="molecule type" value="Genomic_DNA"/>
</dbReference>
<evidence type="ECO:0000256" key="2">
    <source>
        <dbReference type="ARBA" id="ARBA00022448"/>
    </source>
</evidence>
<dbReference type="PROSITE" id="PS00211">
    <property type="entry name" value="ABC_TRANSPORTER_1"/>
    <property type="match status" value="1"/>
</dbReference>
<dbReference type="GO" id="GO:0015807">
    <property type="term" value="P:L-amino acid transport"/>
    <property type="evidence" value="ECO:0007669"/>
    <property type="project" value="TreeGrafter"/>
</dbReference>
<keyword evidence="2" id="KW-0813">Transport</keyword>
<dbReference type="GO" id="GO:0015658">
    <property type="term" value="F:branched-chain amino acid transmembrane transporter activity"/>
    <property type="evidence" value="ECO:0007669"/>
    <property type="project" value="TreeGrafter"/>
</dbReference>
<evidence type="ECO:0000256" key="5">
    <source>
        <dbReference type="ARBA" id="ARBA00022970"/>
    </source>
</evidence>
<evidence type="ECO:0000313" key="8">
    <source>
        <dbReference type="Proteomes" id="UP000277582"/>
    </source>
</evidence>
<keyword evidence="3" id="KW-0547">Nucleotide-binding</keyword>
<sequence length="233" mass="26022">MLSIENLFVYYGKAIAVRDISLNINKGEIVILIGPNGAGKTSTLRAIMGLNKEINGKIYFKGNEISKLSTAARVKLGINMVPEGGHPFPYLTVEENLLVGGFLMPKNKIEENLDYIYNLFPRLKERKKQLAGTLSGGERRMLAIGRALMTNPELLMIDELSLGLAPVITENLFKSITKLREEGMTIFLVEQNAKRSLEIADRGYVIENGTIVLEGSREEMIKNEYLRKAYLAL</sequence>
<dbReference type="Gene3D" id="3.40.50.300">
    <property type="entry name" value="P-loop containing nucleotide triphosphate hydrolases"/>
    <property type="match status" value="1"/>
</dbReference>
<comment type="similarity">
    <text evidence="1">Belongs to the ABC transporter superfamily.</text>
</comment>
<proteinExistence type="inferred from homology"/>
<comment type="caution">
    <text evidence="7">The sequence shown here is derived from an EMBL/GenBank/DDBJ whole genome shotgun (WGS) entry which is preliminary data.</text>
</comment>
<dbReference type="InterPro" id="IPR017871">
    <property type="entry name" value="ABC_transporter-like_CS"/>
</dbReference>
<accession>A0A429GHZ9</accession>
<dbReference type="OrthoDB" id="97750at2157"/>
<dbReference type="CDD" id="cd03224">
    <property type="entry name" value="ABC_TM1139_LivF_branched"/>
    <property type="match status" value="1"/>
</dbReference>
<evidence type="ECO:0000259" key="6">
    <source>
        <dbReference type="PROSITE" id="PS50893"/>
    </source>
</evidence>
<name>A0A429GHZ9_9CREN</name>
<dbReference type="SMART" id="SM00382">
    <property type="entry name" value="AAA"/>
    <property type="match status" value="1"/>
</dbReference>